<dbReference type="EMBL" id="MAXD01000019">
    <property type="protein sequence ID" value="OFA33584.1"/>
    <property type="molecule type" value="Genomic_DNA"/>
</dbReference>
<proteinExistence type="predicted"/>
<organism evidence="1 2">
    <name type="scientific">Bifidobacterium adolescentis</name>
    <dbReference type="NCBI Taxonomy" id="1680"/>
    <lineage>
        <taxon>Bacteria</taxon>
        <taxon>Bacillati</taxon>
        <taxon>Actinomycetota</taxon>
        <taxon>Actinomycetes</taxon>
        <taxon>Bifidobacteriales</taxon>
        <taxon>Bifidobacteriaceae</taxon>
        <taxon>Bifidobacterium</taxon>
    </lineage>
</organism>
<dbReference type="AlphaFoldDB" id="A0A1E7XXL7"/>
<dbReference type="OrthoDB" id="8421690at2"/>
<comment type="caution">
    <text evidence="1">The sequence shown here is derived from an EMBL/GenBank/DDBJ whole genome shotgun (WGS) entry which is preliminary data.</text>
</comment>
<name>A0A1E7XXL7_BIFAD</name>
<reference evidence="1 2" key="1">
    <citation type="submission" date="2016-07" db="EMBL/GenBank/DDBJ databases">
        <title>Draft Genome Sequence of Bifidobacterium adolescentis strain Km 4.</title>
        <authorList>
            <person name="Danilenko V.N."/>
        </authorList>
    </citation>
    <scope>NUCLEOTIDE SEQUENCE [LARGE SCALE GENOMIC DNA]</scope>
    <source>
        <strain evidence="1 2">Km 4</strain>
    </source>
</reference>
<gene>
    <name evidence="1" type="ORF">BBK15_10180</name>
</gene>
<protein>
    <submittedName>
        <fullName evidence="1">Uncharacterized protein</fullName>
    </submittedName>
</protein>
<evidence type="ECO:0000313" key="1">
    <source>
        <dbReference type="EMBL" id="OFA33584.1"/>
    </source>
</evidence>
<dbReference type="Proteomes" id="UP000175684">
    <property type="component" value="Unassembled WGS sequence"/>
</dbReference>
<accession>A0A1E7XXL7</accession>
<sequence length="208" mass="24083">MDYIERRAKRLEADYRHCLRDYKRALSRTWILRERLGRLPLAALDGAGGISSLSSDLSAVAERAGWLRRRTSEAQGRLKVFDPDEQRRWNKDVDGHCRMLMLDGTRCGKPTVEDSRWCAGHVDMWDDCDPWGGHIVGWWRGIHIEYTLDGAYARLSRPLPVGLNTLRETIAESKETLDKESPYGTDDLCTREDIARWTTMPDEYVEKR</sequence>
<evidence type="ECO:0000313" key="2">
    <source>
        <dbReference type="Proteomes" id="UP000175684"/>
    </source>
</evidence>
<dbReference type="RefSeq" id="WP_070123116.1">
    <property type="nucleotide sequence ID" value="NZ_MAXD01000019.1"/>
</dbReference>